<dbReference type="Gene3D" id="3.30.450.80">
    <property type="entry name" value="Transcription factor LuxR-like, autoinducer-binding domain"/>
    <property type="match status" value="1"/>
</dbReference>
<evidence type="ECO:0000256" key="3">
    <source>
        <dbReference type="ARBA" id="ARBA00023159"/>
    </source>
</evidence>
<dbReference type="Gene3D" id="1.10.10.10">
    <property type="entry name" value="Winged helix-like DNA-binding domain superfamily/Winged helix DNA-binding domain"/>
    <property type="match status" value="1"/>
</dbReference>
<dbReference type="OrthoDB" id="9774661at2"/>
<evidence type="ECO:0000256" key="2">
    <source>
        <dbReference type="ARBA" id="ARBA00023125"/>
    </source>
</evidence>
<evidence type="ECO:0000256" key="4">
    <source>
        <dbReference type="ARBA" id="ARBA00023163"/>
    </source>
</evidence>
<dbReference type="STRING" id="1691903.A9B99_02535"/>
<dbReference type="SMART" id="SM00421">
    <property type="entry name" value="HTH_LUXR"/>
    <property type="match status" value="1"/>
</dbReference>
<keyword evidence="2" id="KW-0238">DNA-binding</keyword>
<evidence type="ECO:0000313" key="7">
    <source>
        <dbReference type="Proteomes" id="UP000078225"/>
    </source>
</evidence>
<dbReference type="PANTHER" id="PTHR44688:SF16">
    <property type="entry name" value="DNA-BINDING TRANSCRIPTIONAL ACTIVATOR DEVR_DOSR"/>
    <property type="match status" value="1"/>
</dbReference>
<dbReference type="GO" id="GO:0003677">
    <property type="term" value="F:DNA binding"/>
    <property type="evidence" value="ECO:0007669"/>
    <property type="project" value="UniProtKB-KW"/>
</dbReference>
<comment type="caution">
    <text evidence="6">The sequence shown here is derived from an EMBL/GenBank/DDBJ whole genome shotgun (WGS) entry which is preliminary data.</text>
</comment>
<dbReference type="InterPro" id="IPR036388">
    <property type="entry name" value="WH-like_DNA-bd_sf"/>
</dbReference>
<dbReference type="Pfam" id="PF03472">
    <property type="entry name" value="Autoind_bind"/>
    <property type="match status" value="1"/>
</dbReference>
<dbReference type="InterPro" id="IPR005143">
    <property type="entry name" value="TF_LuxR_autoind-bd_dom"/>
</dbReference>
<dbReference type="PROSITE" id="PS00622">
    <property type="entry name" value="HTH_LUXR_1"/>
    <property type="match status" value="1"/>
</dbReference>
<dbReference type="AlphaFoldDB" id="A0A1B7L8G0"/>
<dbReference type="PANTHER" id="PTHR44688">
    <property type="entry name" value="DNA-BINDING TRANSCRIPTIONAL ACTIVATOR DEVR_DOSR"/>
    <property type="match status" value="1"/>
</dbReference>
<evidence type="ECO:0000256" key="1">
    <source>
        <dbReference type="ARBA" id="ARBA00023015"/>
    </source>
</evidence>
<dbReference type="InterPro" id="IPR036693">
    <property type="entry name" value="TF_LuxR_autoind-bd_dom_sf"/>
</dbReference>
<dbReference type="PROSITE" id="PS50043">
    <property type="entry name" value="HTH_LUXR_2"/>
    <property type="match status" value="1"/>
</dbReference>
<gene>
    <name evidence="6" type="ORF">A9B99_02535</name>
</gene>
<dbReference type="EMBL" id="LYRP01000001">
    <property type="protein sequence ID" value="OAT78618.1"/>
    <property type="molecule type" value="Genomic_DNA"/>
</dbReference>
<evidence type="ECO:0000259" key="5">
    <source>
        <dbReference type="PROSITE" id="PS50043"/>
    </source>
</evidence>
<reference evidence="7" key="1">
    <citation type="submission" date="2016-05" db="EMBL/GenBank/DDBJ databases">
        <authorList>
            <person name="Behera P."/>
            <person name="Vaishampayan P."/>
            <person name="Singh N."/>
            <person name="Raina V."/>
            <person name="Suar M."/>
            <person name="Pattnaik A."/>
            <person name="Rastogi G."/>
        </authorList>
    </citation>
    <scope>NUCLEOTIDE SEQUENCE [LARGE SCALE GENOMIC DNA]</scope>
    <source>
        <strain evidence="7">MP23</strain>
    </source>
</reference>
<dbReference type="SUPFAM" id="SSF46894">
    <property type="entry name" value="C-terminal effector domain of the bipartite response regulators"/>
    <property type="match status" value="1"/>
</dbReference>
<dbReference type="Proteomes" id="UP000078225">
    <property type="component" value="Unassembled WGS sequence"/>
</dbReference>
<dbReference type="SUPFAM" id="SSF75516">
    <property type="entry name" value="Pheromone-binding domain of LuxR-like quorum-sensing transcription factors"/>
    <property type="match status" value="1"/>
</dbReference>
<dbReference type="InterPro" id="IPR016032">
    <property type="entry name" value="Sig_transdc_resp-reg_C-effctor"/>
</dbReference>
<dbReference type="PRINTS" id="PR00038">
    <property type="entry name" value="HTHLUXR"/>
</dbReference>
<keyword evidence="3" id="KW-0010">Activator</keyword>
<keyword evidence="4" id="KW-0804">Transcription</keyword>
<keyword evidence="1" id="KW-0805">Transcription regulation</keyword>
<dbReference type="CDD" id="cd06170">
    <property type="entry name" value="LuxR_C_like"/>
    <property type="match status" value="1"/>
</dbReference>
<protein>
    <submittedName>
        <fullName evidence="6">LuxR family transcriptional regulator</fullName>
    </submittedName>
</protein>
<keyword evidence="7" id="KW-1185">Reference proteome</keyword>
<evidence type="ECO:0000313" key="6">
    <source>
        <dbReference type="EMBL" id="OAT78618.1"/>
    </source>
</evidence>
<accession>A0A1B7L8G0</accession>
<name>A0A1B7L8G0_9ENTR</name>
<organism evidence="6 7">
    <name type="scientific">Mangrovibacter phragmitis</name>
    <dbReference type="NCBI Taxonomy" id="1691903"/>
    <lineage>
        <taxon>Bacteria</taxon>
        <taxon>Pseudomonadati</taxon>
        <taxon>Pseudomonadota</taxon>
        <taxon>Gammaproteobacteria</taxon>
        <taxon>Enterobacterales</taxon>
        <taxon>Enterobacteriaceae</taxon>
        <taxon>Mangrovibacter</taxon>
    </lineage>
</organism>
<dbReference type="GO" id="GO:0045893">
    <property type="term" value="P:positive regulation of DNA-templated transcription"/>
    <property type="evidence" value="ECO:0007669"/>
    <property type="project" value="UniProtKB-ARBA"/>
</dbReference>
<proteinExistence type="predicted"/>
<dbReference type="Pfam" id="PF00196">
    <property type="entry name" value="GerE"/>
    <property type="match status" value="1"/>
</dbReference>
<sequence>MGNTNFFSWRCEVKSRFNSVQQTQELWDLLTEETQLIGYDCFALCIRYPVPFTRPKLTVYSTYSQEWQNEYISNNYFDIDPVLRPENYNLGYLPWNESLFRDVPEFWASAQAHGLRFGVTQCLIAPSRAIGFLSVSTECKRKQALSDDETSLHLQLLTELSMVTLNRLDEQVQQSVEYKLSKREREILLWTAEGKTSAEIAMILSISENTVNFHQKNMQKKFNAPNKTQIACYAAATGLI</sequence>
<dbReference type="FunFam" id="1.10.10.10:FF:000297">
    <property type="entry name" value="DNA-binding transcriptional activator SdiA"/>
    <property type="match status" value="1"/>
</dbReference>
<dbReference type="InterPro" id="IPR000792">
    <property type="entry name" value="Tscrpt_reg_LuxR_C"/>
</dbReference>
<feature type="domain" description="HTH luxR-type" evidence="5">
    <location>
        <begin position="170"/>
        <end position="238"/>
    </location>
</feature>
<dbReference type="RefSeq" id="WP_064594293.1">
    <property type="nucleotide sequence ID" value="NZ_CP134782.1"/>
</dbReference>
<dbReference type="NCBIfam" id="NF007561">
    <property type="entry name" value="PRK10188.1"/>
    <property type="match status" value="1"/>
</dbReference>